<dbReference type="Proteomes" id="UP000087171">
    <property type="component" value="Chromosome Ca6"/>
</dbReference>
<keyword evidence="1" id="KW-1185">Reference proteome</keyword>
<gene>
    <name evidence="2" type="primary">LOC105852271</name>
</gene>
<dbReference type="InterPro" id="IPR009902">
    <property type="entry name" value="DUF1442"/>
</dbReference>
<proteinExistence type="predicted"/>
<dbReference type="AlphaFoldDB" id="A0A3Q7YC11"/>
<organism evidence="1 2">
    <name type="scientific">Cicer arietinum</name>
    <name type="common">Chickpea</name>
    <name type="synonym">Garbanzo</name>
    <dbReference type="NCBI Taxonomy" id="3827"/>
    <lineage>
        <taxon>Eukaryota</taxon>
        <taxon>Viridiplantae</taxon>
        <taxon>Streptophyta</taxon>
        <taxon>Embryophyta</taxon>
        <taxon>Tracheophyta</taxon>
        <taxon>Spermatophyta</taxon>
        <taxon>Magnoliopsida</taxon>
        <taxon>eudicotyledons</taxon>
        <taxon>Gunneridae</taxon>
        <taxon>Pentapetalae</taxon>
        <taxon>rosids</taxon>
        <taxon>fabids</taxon>
        <taxon>Fabales</taxon>
        <taxon>Fabaceae</taxon>
        <taxon>Papilionoideae</taxon>
        <taxon>50 kb inversion clade</taxon>
        <taxon>NPAAA clade</taxon>
        <taxon>Hologalegina</taxon>
        <taxon>IRL clade</taxon>
        <taxon>Cicereae</taxon>
        <taxon>Cicer</taxon>
    </lineage>
</organism>
<protein>
    <submittedName>
        <fullName evidence="2">Uncharacterized protein LOC105852271</fullName>
    </submittedName>
</protein>
<dbReference type="PANTHER" id="PTHR33593:SF17">
    <property type="entry name" value="DUF1442 FAMILY PROTEIN"/>
    <property type="match status" value="1"/>
</dbReference>
<reference evidence="2" key="2">
    <citation type="submission" date="2025-08" db="UniProtKB">
        <authorList>
            <consortium name="RefSeq"/>
        </authorList>
    </citation>
    <scope>IDENTIFICATION</scope>
    <source>
        <tissue evidence="2">Etiolated seedlings</tissue>
    </source>
</reference>
<dbReference type="OrthoDB" id="1920785at2759"/>
<sequence>MSSWSAENAKKAYLLTLKIQVFLAAFRGANKEGALVVGYNVRHRALRWKQLRASYLPIGEGLLVTKTDLNVKKDIDMVVQRKKSNWIVQVDNCTGEEHIFRVISPYKKAQIEV</sequence>
<name>A0A3Q7YC11_CICAR</name>
<accession>A0A3Q7YC11</accession>
<reference evidence="1" key="1">
    <citation type="journal article" date="2013" name="Nat. Biotechnol.">
        <title>Draft genome sequence of chickpea (Cicer arietinum) provides a resource for trait improvement.</title>
        <authorList>
            <person name="Varshney R.K."/>
            <person name="Song C."/>
            <person name="Saxena R.K."/>
            <person name="Azam S."/>
            <person name="Yu S."/>
            <person name="Sharpe A.G."/>
            <person name="Cannon S."/>
            <person name="Baek J."/>
            <person name="Rosen B.D."/>
            <person name="Tar'an B."/>
            <person name="Millan T."/>
            <person name="Zhang X."/>
            <person name="Ramsay L.D."/>
            <person name="Iwata A."/>
            <person name="Wang Y."/>
            <person name="Nelson W."/>
            <person name="Farmer A.D."/>
            <person name="Gaur P.M."/>
            <person name="Soderlund C."/>
            <person name="Penmetsa R.V."/>
            <person name="Xu C."/>
            <person name="Bharti A.K."/>
            <person name="He W."/>
            <person name="Winter P."/>
            <person name="Zhao S."/>
            <person name="Hane J.K."/>
            <person name="Carrasquilla-Garcia N."/>
            <person name="Condie J.A."/>
            <person name="Upadhyaya H.D."/>
            <person name="Luo M.C."/>
            <person name="Thudi M."/>
            <person name="Gowda C.L."/>
            <person name="Singh N.P."/>
            <person name="Lichtenzveig J."/>
            <person name="Gali K.K."/>
            <person name="Rubio J."/>
            <person name="Nadarajan N."/>
            <person name="Dolezel J."/>
            <person name="Bansal K.C."/>
            <person name="Xu X."/>
            <person name="Edwards D."/>
            <person name="Zhang G."/>
            <person name="Kahl G."/>
            <person name="Gil J."/>
            <person name="Singh K.B."/>
            <person name="Datta S.K."/>
            <person name="Jackson S.A."/>
            <person name="Wang J."/>
            <person name="Cook D.R."/>
        </authorList>
    </citation>
    <scope>NUCLEOTIDE SEQUENCE [LARGE SCALE GENOMIC DNA]</scope>
    <source>
        <strain evidence="1">cv. CDC Frontier</strain>
    </source>
</reference>
<dbReference type="PANTHER" id="PTHR33593">
    <property type="entry name" value="DUF1442 FAMILY PROTEIN"/>
    <property type="match status" value="1"/>
</dbReference>
<evidence type="ECO:0000313" key="2">
    <source>
        <dbReference type="RefSeq" id="XP_027191032.1"/>
    </source>
</evidence>
<dbReference type="RefSeq" id="XP_027191032.1">
    <property type="nucleotide sequence ID" value="XM_027335231.1"/>
</dbReference>
<evidence type="ECO:0000313" key="1">
    <source>
        <dbReference type="Proteomes" id="UP000087171"/>
    </source>
</evidence>